<sequence>RLDRKKQRKIKDWANHHRKYVVQFALSVEQARAGKRAQLREHCPIAFNNYLAWFLASTRMEVCQPAYAEEILEEPTVFDEVAQHQYNALVRKGNSVIPSAPMM</sequence>
<evidence type="ECO:0000313" key="2">
    <source>
        <dbReference type="Proteomes" id="UP000015105"/>
    </source>
</evidence>
<dbReference type="STRING" id="200361.A0A453S1E7"/>
<dbReference type="AlphaFoldDB" id="A0A453S1E7"/>
<proteinExistence type="predicted"/>
<dbReference type="Gramene" id="AET7Gv20783800.1">
    <property type="protein sequence ID" value="AET7Gv20783800.1"/>
    <property type="gene ID" value="AET7Gv20783800"/>
</dbReference>
<name>A0A453S1E7_AEGTS</name>
<accession>A0A453S1E7</accession>
<protein>
    <submittedName>
        <fullName evidence="1">Uncharacterized protein</fullName>
    </submittedName>
</protein>
<dbReference type="Proteomes" id="UP000015105">
    <property type="component" value="Chromosome 7D"/>
</dbReference>
<evidence type="ECO:0000313" key="1">
    <source>
        <dbReference type="EnsemblPlants" id="AET7Gv20783800.1"/>
    </source>
</evidence>
<keyword evidence="2" id="KW-1185">Reference proteome</keyword>
<reference evidence="1" key="5">
    <citation type="journal article" date="2021" name="G3 (Bethesda)">
        <title>Aegilops tauschii genome assembly Aet v5.0 features greater sequence contiguity and improved annotation.</title>
        <authorList>
            <person name="Wang L."/>
            <person name="Zhu T."/>
            <person name="Rodriguez J.C."/>
            <person name="Deal K.R."/>
            <person name="Dubcovsky J."/>
            <person name="McGuire P.E."/>
            <person name="Lux T."/>
            <person name="Spannagl M."/>
            <person name="Mayer K.F.X."/>
            <person name="Baldrich P."/>
            <person name="Meyers B.C."/>
            <person name="Huo N."/>
            <person name="Gu Y.Q."/>
            <person name="Zhou H."/>
            <person name="Devos K.M."/>
            <person name="Bennetzen J.L."/>
            <person name="Unver T."/>
            <person name="Budak H."/>
            <person name="Gulick P.J."/>
            <person name="Galiba G."/>
            <person name="Kalapos B."/>
            <person name="Nelson D.R."/>
            <person name="Li P."/>
            <person name="You F.M."/>
            <person name="Luo M.C."/>
            <person name="Dvorak J."/>
        </authorList>
    </citation>
    <scope>NUCLEOTIDE SEQUENCE [LARGE SCALE GENOMIC DNA]</scope>
    <source>
        <strain evidence="1">cv. AL8/78</strain>
    </source>
</reference>
<dbReference type="EnsemblPlants" id="AET7Gv20783800.1">
    <property type="protein sequence ID" value="AET7Gv20783800.1"/>
    <property type="gene ID" value="AET7Gv20783800"/>
</dbReference>
<reference evidence="1" key="4">
    <citation type="submission" date="2019-03" db="UniProtKB">
        <authorList>
            <consortium name="EnsemblPlants"/>
        </authorList>
    </citation>
    <scope>IDENTIFICATION</scope>
</reference>
<reference evidence="1" key="3">
    <citation type="journal article" date="2017" name="Nature">
        <title>Genome sequence of the progenitor of the wheat D genome Aegilops tauschii.</title>
        <authorList>
            <person name="Luo M.C."/>
            <person name="Gu Y.Q."/>
            <person name="Puiu D."/>
            <person name="Wang H."/>
            <person name="Twardziok S.O."/>
            <person name="Deal K.R."/>
            <person name="Huo N."/>
            <person name="Zhu T."/>
            <person name="Wang L."/>
            <person name="Wang Y."/>
            <person name="McGuire P.E."/>
            <person name="Liu S."/>
            <person name="Long H."/>
            <person name="Ramasamy R.K."/>
            <person name="Rodriguez J.C."/>
            <person name="Van S.L."/>
            <person name="Yuan L."/>
            <person name="Wang Z."/>
            <person name="Xia Z."/>
            <person name="Xiao L."/>
            <person name="Anderson O.D."/>
            <person name="Ouyang S."/>
            <person name="Liang Y."/>
            <person name="Zimin A.V."/>
            <person name="Pertea G."/>
            <person name="Qi P."/>
            <person name="Bennetzen J.L."/>
            <person name="Dai X."/>
            <person name="Dawson M.W."/>
            <person name="Muller H.G."/>
            <person name="Kugler K."/>
            <person name="Rivarola-Duarte L."/>
            <person name="Spannagl M."/>
            <person name="Mayer K.F.X."/>
            <person name="Lu F.H."/>
            <person name="Bevan M.W."/>
            <person name="Leroy P."/>
            <person name="Li P."/>
            <person name="You F.M."/>
            <person name="Sun Q."/>
            <person name="Liu Z."/>
            <person name="Lyons E."/>
            <person name="Wicker T."/>
            <person name="Salzberg S.L."/>
            <person name="Devos K.M."/>
            <person name="Dvorak J."/>
        </authorList>
    </citation>
    <scope>NUCLEOTIDE SEQUENCE [LARGE SCALE GENOMIC DNA]</scope>
    <source>
        <strain evidence="1">cv. AL8/78</strain>
    </source>
</reference>
<reference evidence="2" key="1">
    <citation type="journal article" date="2014" name="Science">
        <title>Ancient hybridizations among the ancestral genomes of bread wheat.</title>
        <authorList>
            <consortium name="International Wheat Genome Sequencing Consortium,"/>
            <person name="Marcussen T."/>
            <person name="Sandve S.R."/>
            <person name="Heier L."/>
            <person name="Spannagl M."/>
            <person name="Pfeifer M."/>
            <person name="Jakobsen K.S."/>
            <person name="Wulff B.B."/>
            <person name="Steuernagel B."/>
            <person name="Mayer K.F."/>
            <person name="Olsen O.A."/>
        </authorList>
    </citation>
    <scope>NUCLEOTIDE SEQUENCE [LARGE SCALE GENOMIC DNA]</scope>
    <source>
        <strain evidence="2">cv. AL8/78</strain>
    </source>
</reference>
<organism evidence="1 2">
    <name type="scientific">Aegilops tauschii subsp. strangulata</name>
    <name type="common">Goatgrass</name>
    <dbReference type="NCBI Taxonomy" id="200361"/>
    <lineage>
        <taxon>Eukaryota</taxon>
        <taxon>Viridiplantae</taxon>
        <taxon>Streptophyta</taxon>
        <taxon>Embryophyta</taxon>
        <taxon>Tracheophyta</taxon>
        <taxon>Spermatophyta</taxon>
        <taxon>Magnoliopsida</taxon>
        <taxon>Liliopsida</taxon>
        <taxon>Poales</taxon>
        <taxon>Poaceae</taxon>
        <taxon>BOP clade</taxon>
        <taxon>Pooideae</taxon>
        <taxon>Triticodae</taxon>
        <taxon>Triticeae</taxon>
        <taxon>Triticinae</taxon>
        <taxon>Aegilops</taxon>
    </lineage>
</organism>
<reference evidence="2" key="2">
    <citation type="journal article" date="2017" name="Nat. Plants">
        <title>The Aegilops tauschii genome reveals multiple impacts of transposons.</title>
        <authorList>
            <person name="Zhao G."/>
            <person name="Zou C."/>
            <person name="Li K."/>
            <person name="Wang K."/>
            <person name="Li T."/>
            <person name="Gao L."/>
            <person name="Zhang X."/>
            <person name="Wang H."/>
            <person name="Yang Z."/>
            <person name="Liu X."/>
            <person name="Jiang W."/>
            <person name="Mao L."/>
            <person name="Kong X."/>
            <person name="Jiao Y."/>
            <person name="Jia J."/>
        </authorList>
    </citation>
    <scope>NUCLEOTIDE SEQUENCE [LARGE SCALE GENOMIC DNA]</scope>
    <source>
        <strain evidence="2">cv. AL8/78</strain>
    </source>
</reference>